<dbReference type="Proteomes" id="UP000285092">
    <property type="component" value="Unassembled WGS sequence"/>
</dbReference>
<dbReference type="SUPFAM" id="SSF56672">
    <property type="entry name" value="DNA/RNA polymerases"/>
    <property type="match status" value="1"/>
</dbReference>
<sequence length="638" mass="73380">MLPETVEKAIGSLPTVVRSGRRANGLFRLMKSPSLWDQAYLKVAANKGAMTPGIDGRTFDGYSPEKVRSIIARLSDGSYKPAAVRRVLIPKSDGRMRPLGIPTTEDRLVQEVVRIVLNQIYEPIFDDASHGFREGRSCHTALKTIGAVWTGVKWLVDVDVVSFFDNIDHAVLLRLLEKRIEDRRFIALIRGMLKAGYLEDWRFHRTLSGTPQGGVVSPLLANIYLHELDEWMRGKIAAFDKGVKRAMHPDYRRVKDRICKLRRRVEKLRASENPDPVVIQSLLDRIGHESAESRTIPATDALDPNYRRLRYCRYADDFLIGVTGSKAEARQMMDEVRDFLAEHLKLEVSEAKSGIRHASDGARFLGYDICTRTNPNSYRANFGTRRVTRRGCRDRVQLHVPRERVLRFVQDKKWGRFDACKPTHRPALLYASDVEIAAAYNAELRGFANYYALAHDVKRKLNKAEYLAFGSFLRTLANKHKSTTTRIARRLRKGQEFYVTYKVKGETRSIKLWKLKDLVPAVRRYGVVDAIPHTPFVYRQTELVERLNARICERCGRDDQPCEVHHVRRLNDHRRDDDYLSYMRAARSRKRIVLCVDCHEKVHSYRPYTRPPRDFGSGEPDAVKAARPVRREAEPCSL</sequence>
<proteinExistence type="inferred from homology"/>
<dbReference type="Pfam" id="PF01348">
    <property type="entry name" value="Intron_maturas2"/>
    <property type="match status" value="1"/>
</dbReference>
<evidence type="ECO:0000313" key="5">
    <source>
        <dbReference type="Proteomes" id="UP000285092"/>
    </source>
</evidence>
<dbReference type="InterPro" id="IPR049030">
    <property type="entry name" value="AI2M-like_HNH"/>
</dbReference>
<feature type="region of interest" description="Disordered" evidence="2">
    <location>
        <begin position="609"/>
        <end position="638"/>
    </location>
</feature>
<dbReference type="GO" id="GO:0006397">
    <property type="term" value="P:mRNA processing"/>
    <property type="evidence" value="ECO:0007669"/>
    <property type="project" value="InterPro"/>
</dbReference>
<protein>
    <submittedName>
        <fullName evidence="4">RNA-dependent DNA polymerase</fullName>
    </submittedName>
</protein>
<organism evidence="4 5">
    <name type="scientific">Pelagerythrobacter aerophilus</name>
    <dbReference type="NCBI Taxonomy" id="2306995"/>
    <lineage>
        <taxon>Bacteria</taxon>
        <taxon>Pseudomonadati</taxon>
        <taxon>Pseudomonadota</taxon>
        <taxon>Alphaproteobacteria</taxon>
        <taxon>Sphingomonadales</taxon>
        <taxon>Erythrobacteraceae</taxon>
        <taxon>Pelagerythrobacter</taxon>
    </lineage>
</organism>
<dbReference type="Pfam" id="PF00078">
    <property type="entry name" value="RVT_1"/>
    <property type="match status" value="2"/>
</dbReference>
<dbReference type="InterPro" id="IPR051083">
    <property type="entry name" value="GrpII_Intron_Splice-Mob/Def"/>
</dbReference>
<evidence type="ECO:0000256" key="1">
    <source>
        <dbReference type="ARBA" id="ARBA00034120"/>
    </source>
</evidence>
<keyword evidence="5" id="KW-1185">Reference proteome</keyword>
<dbReference type="OrthoDB" id="9793236at2"/>
<evidence type="ECO:0000256" key="2">
    <source>
        <dbReference type="SAM" id="MobiDB-lite"/>
    </source>
</evidence>
<evidence type="ECO:0000313" key="4">
    <source>
        <dbReference type="EMBL" id="RIV79194.1"/>
    </source>
</evidence>
<dbReference type="InterPro" id="IPR024937">
    <property type="entry name" value="Domain_X"/>
</dbReference>
<dbReference type="Pfam" id="PF21368">
    <property type="entry name" value="AI2M-like_HNH"/>
    <property type="match status" value="1"/>
</dbReference>
<dbReference type="EMBL" id="QXFK01000014">
    <property type="protein sequence ID" value="RIV79194.1"/>
    <property type="molecule type" value="Genomic_DNA"/>
</dbReference>
<dbReference type="PANTHER" id="PTHR34047:SF8">
    <property type="entry name" value="PROTEIN YKFC"/>
    <property type="match status" value="1"/>
</dbReference>
<dbReference type="RefSeq" id="WP_119512027.1">
    <property type="nucleotide sequence ID" value="NZ_QXFK01000014.1"/>
</dbReference>
<comment type="caution">
    <text evidence="4">The sequence shown here is derived from an EMBL/GenBank/DDBJ whole genome shotgun (WGS) entry which is preliminary data.</text>
</comment>
<accession>A0A418NIY2</accession>
<dbReference type="PROSITE" id="PS50878">
    <property type="entry name" value="RT_POL"/>
    <property type="match status" value="1"/>
</dbReference>
<gene>
    <name evidence="4" type="ORF">D2V04_04050</name>
</gene>
<dbReference type="AlphaFoldDB" id="A0A418NIY2"/>
<feature type="domain" description="Reverse transcriptase" evidence="3">
    <location>
        <begin position="70"/>
        <end position="369"/>
    </location>
</feature>
<dbReference type="PANTHER" id="PTHR34047">
    <property type="entry name" value="NUCLEAR INTRON MATURASE 1, MITOCHONDRIAL-RELATED"/>
    <property type="match status" value="1"/>
</dbReference>
<feature type="compositionally biased region" description="Basic and acidic residues" evidence="2">
    <location>
        <begin position="621"/>
        <end position="638"/>
    </location>
</feature>
<comment type="similarity">
    <text evidence="1">Belongs to the bacterial reverse transcriptase family.</text>
</comment>
<dbReference type="InterPro" id="IPR000477">
    <property type="entry name" value="RT_dom"/>
</dbReference>
<dbReference type="CDD" id="cd01651">
    <property type="entry name" value="RT_G2_intron"/>
    <property type="match status" value="1"/>
</dbReference>
<dbReference type="InterPro" id="IPR043502">
    <property type="entry name" value="DNA/RNA_pol_sf"/>
</dbReference>
<reference evidence="4 5" key="1">
    <citation type="submission" date="2018-08" db="EMBL/GenBank/DDBJ databases">
        <title>Altererythrobacter sp.Ery1 and Ery12, the genome sequencing of novel strains in genus Alterythrobacter.</title>
        <authorList>
            <person name="Cheng H."/>
            <person name="Wu Y.-H."/>
            <person name="Fang C."/>
            <person name="Xu X.-W."/>
        </authorList>
    </citation>
    <scope>NUCLEOTIDE SEQUENCE [LARGE SCALE GENOMIC DNA]</scope>
    <source>
        <strain evidence="4 5">Ery1</strain>
    </source>
</reference>
<evidence type="ECO:0000259" key="3">
    <source>
        <dbReference type="PROSITE" id="PS50878"/>
    </source>
</evidence>
<name>A0A418NIY2_9SPHN</name>